<sequence>MKANNRILILAALVMLNYFVNTSNTLIQNTIDECRCSIDRLYVIQERLLVETEAEEEKGVPHGKKVKYGTGQILKDIKRINKKSISAHNEGFRFV</sequence>
<comment type="caution">
    <text evidence="2">The sequence shown here is derived from an EMBL/GenBank/DDBJ whole genome shotgun (WGS) entry which is preliminary data.</text>
</comment>
<dbReference type="Proteomes" id="UP000295710">
    <property type="component" value="Unassembled WGS sequence"/>
</dbReference>
<proteinExistence type="predicted"/>
<name>A0A4R4F8U9_9FIRM</name>
<feature type="chain" id="PRO_5039063870" description="Transposase" evidence="1">
    <location>
        <begin position="24"/>
        <end position="95"/>
    </location>
</feature>
<dbReference type="AlphaFoldDB" id="A0A4R4F8U9"/>
<evidence type="ECO:0000313" key="3">
    <source>
        <dbReference type="Proteomes" id="UP000295710"/>
    </source>
</evidence>
<dbReference type="EMBL" id="SMMX01000030">
    <property type="protein sequence ID" value="TDA20162.1"/>
    <property type="molecule type" value="Genomic_DNA"/>
</dbReference>
<gene>
    <name evidence="2" type="ORF">E1963_18635</name>
</gene>
<reference evidence="2 3" key="1">
    <citation type="journal article" date="2016" name="Nat. Microbiol.">
        <title>The Mouse Intestinal Bacterial Collection (miBC) provides host-specific insight into cultured diversity and functional potential of the gut microbiota.</title>
        <authorList>
            <person name="Lagkouvardos I."/>
            <person name="Pukall R."/>
            <person name="Abt B."/>
            <person name="Foesel B.U."/>
            <person name="Meier-Kolthoff J.P."/>
            <person name="Kumar N."/>
            <person name="Bresciani A."/>
            <person name="Martinez I."/>
            <person name="Just S."/>
            <person name="Ziegler C."/>
            <person name="Brugiroux S."/>
            <person name="Garzetti D."/>
            <person name="Wenning M."/>
            <person name="Bui T.P."/>
            <person name="Wang J."/>
            <person name="Hugenholtz F."/>
            <person name="Plugge C.M."/>
            <person name="Peterson D.A."/>
            <person name="Hornef M.W."/>
            <person name="Baines J.F."/>
            <person name="Smidt H."/>
            <person name="Walter J."/>
            <person name="Kristiansen K."/>
            <person name="Nielsen H.B."/>
            <person name="Haller D."/>
            <person name="Overmann J."/>
            <person name="Stecher B."/>
            <person name="Clavel T."/>
        </authorList>
    </citation>
    <scope>NUCLEOTIDE SEQUENCE [LARGE SCALE GENOMIC DNA]</scope>
    <source>
        <strain evidence="2 3">DSM 28560</strain>
    </source>
</reference>
<evidence type="ECO:0008006" key="4">
    <source>
        <dbReference type="Google" id="ProtNLM"/>
    </source>
</evidence>
<accession>A0A4R4F8U9</accession>
<protein>
    <recommendedName>
        <fullName evidence="4">Transposase</fullName>
    </recommendedName>
</protein>
<organism evidence="2 3">
    <name type="scientific">Extibacter muris</name>
    <dbReference type="NCBI Taxonomy" id="1796622"/>
    <lineage>
        <taxon>Bacteria</taxon>
        <taxon>Bacillati</taxon>
        <taxon>Bacillota</taxon>
        <taxon>Clostridia</taxon>
        <taxon>Lachnospirales</taxon>
        <taxon>Lachnospiraceae</taxon>
        <taxon>Extibacter</taxon>
    </lineage>
</organism>
<keyword evidence="3" id="KW-1185">Reference proteome</keyword>
<feature type="signal peptide" evidence="1">
    <location>
        <begin position="1"/>
        <end position="23"/>
    </location>
</feature>
<evidence type="ECO:0000313" key="2">
    <source>
        <dbReference type="EMBL" id="TDA20162.1"/>
    </source>
</evidence>
<evidence type="ECO:0000256" key="1">
    <source>
        <dbReference type="SAM" id="SignalP"/>
    </source>
</evidence>
<keyword evidence="1" id="KW-0732">Signal</keyword>
<dbReference type="RefSeq" id="WP_132281427.1">
    <property type="nucleotide sequence ID" value="NZ_JAOBST010000064.1"/>
</dbReference>